<reference evidence="2" key="1">
    <citation type="journal article" date="2021" name="Proc. Natl. Acad. Sci. U.S.A.">
        <title>A Catalog of Tens of Thousands of Viruses from Human Metagenomes Reveals Hidden Associations with Chronic Diseases.</title>
        <authorList>
            <person name="Tisza M.J."/>
            <person name="Buck C.B."/>
        </authorList>
    </citation>
    <scope>NUCLEOTIDE SEQUENCE</scope>
    <source>
        <strain evidence="2">CtTnV63</strain>
    </source>
</reference>
<dbReference type="EMBL" id="BK015264">
    <property type="protein sequence ID" value="DAD98589.1"/>
    <property type="molecule type" value="Genomic_DNA"/>
</dbReference>
<proteinExistence type="predicted"/>
<keyword evidence="1" id="KW-0472">Membrane</keyword>
<feature type="transmembrane region" description="Helical" evidence="1">
    <location>
        <begin position="58"/>
        <end position="79"/>
    </location>
</feature>
<feature type="transmembrane region" description="Helical" evidence="1">
    <location>
        <begin position="32"/>
        <end position="52"/>
    </location>
</feature>
<protein>
    <submittedName>
        <fullName evidence="2">Uncharacterized protein</fullName>
    </submittedName>
</protein>
<keyword evidence="1" id="KW-1133">Transmembrane helix</keyword>
<accession>A0A8S5NUY1</accession>
<evidence type="ECO:0000256" key="1">
    <source>
        <dbReference type="SAM" id="Phobius"/>
    </source>
</evidence>
<evidence type="ECO:0000313" key="2">
    <source>
        <dbReference type="EMBL" id="DAD98589.1"/>
    </source>
</evidence>
<name>A0A8S5NUY1_9CAUD</name>
<sequence length="158" mass="18251">METFLITFIILSIVNVVFSTIRSILTIKGGKIIVSLVSGGYFAFYNVMMIYTVKDFSLWQKCLITFVCNIIGVFIVKLIEELLQKDKLWKVEATIHKQDKDIICELLSNTKMPFNYIDNVDKWTIFNVYCSTKEQSATVKEILNAYNAKYFVSESKIL</sequence>
<keyword evidence="1" id="KW-0812">Transmembrane</keyword>
<feature type="transmembrane region" description="Helical" evidence="1">
    <location>
        <begin position="6"/>
        <end position="25"/>
    </location>
</feature>
<organism evidence="2">
    <name type="scientific">Siphoviridae sp. ctTnV63</name>
    <dbReference type="NCBI Taxonomy" id="2825523"/>
    <lineage>
        <taxon>Viruses</taxon>
        <taxon>Duplodnaviria</taxon>
        <taxon>Heunggongvirae</taxon>
        <taxon>Uroviricota</taxon>
        <taxon>Caudoviricetes</taxon>
    </lineage>
</organism>